<dbReference type="OrthoDB" id="9806641at2"/>
<evidence type="ECO:0000313" key="1">
    <source>
        <dbReference type="EMBL" id="OMH39894.1"/>
    </source>
</evidence>
<dbReference type="EMBL" id="MOEN01000040">
    <property type="protein sequence ID" value="OMH39894.1"/>
    <property type="molecule type" value="Genomic_DNA"/>
</dbReference>
<protein>
    <recommendedName>
        <fullName evidence="3">DUF3108 domain-containing protein</fullName>
    </recommendedName>
</protein>
<keyword evidence="2" id="KW-1185">Reference proteome</keyword>
<name>A0A1R1MJL8_9BACT</name>
<dbReference type="AlphaFoldDB" id="A0A1R1MJL8"/>
<dbReference type="RefSeq" id="WP_076713587.1">
    <property type="nucleotide sequence ID" value="NZ_MOEN01000040.1"/>
</dbReference>
<dbReference type="Proteomes" id="UP000187408">
    <property type="component" value="Unassembled WGS sequence"/>
</dbReference>
<dbReference type="Gene3D" id="2.40.360.20">
    <property type="match status" value="1"/>
</dbReference>
<accession>A0A1R1MJL8</accession>
<organism evidence="1 2">
    <name type="scientific">Desulfurobacterium indicum</name>
    <dbReference type="NCBI Taxonomy" id="1914305"/>
    <lineage>
        <taxon>Bacteria</taxon>
        <taxon>Pseudomonadati</taxon>
        <taxon>Aquificota</taxon>
        <taxon>Aquificia</taxon>
        <taxon>Desulfurobacteriales</taxon>
        <taxon>Desulfurobacteriaceae</taxon>
        <taxon>Desulfurobacterium</taxon>
    </lineage>
</organism>
<dbReference type="InterPro" id="IPR021457">
    <property type="entry name" value="DUF3108"/>
</dbReference>
<dbReference type="STRING" id="1914305.BLW93_08090"/>
<dbReference type="Pfam" id="PF11306">
    <property type="entry name" value="DUF3108"/>
    <property type="match status" value="1"/>
</dbReference>
<reference evidence="1 2" key="1">
    <citation type="submission" date="2016-10" db="EMBL/GenBank/DDBJ databases">
        <title>Genome sequence of a sulfur-reducing bacterium Desulfurobacterium indicum K6013.</title>
        <authorList>
            <person name="Cao J."/>
            <person name="Shao Z."/>
            <person name="Alain K."/>
            <person name="Jebbar M."/>
        </authorList>
    </citation>
    <scope>NUCLEOTIDE SEQUENCE [LARGE SCALE GENOMIC DNA]</scope>
    <source>
        <strain evidence="1 2">K6013</strain>
    </source>
</reference>
<comment type="caution">
    <text evidence="1">The sequence shown here is derived from an EMBL/GenBank/DDBJ whole genome shotgun (WGS) entry which is preliminary data.</text>
</comment>
<proteinExistence type="predicted"/>
<sequence>MFKPDYNYDKKGTKYDFNGEKLEYSLHWLFFHVANAESDVARITKNGTEYLRIQSKVRTAGIVGFFKDIRDMGYSLWDIKLKTPVKTFMSQREGTYIKDKLFSYDLDNMTVTVVKQKPGHEPTTKEYKIPSIPFEDLMTGIYFFRKHGIFKVGAHTDFPVFTGKKFIMTHVKVLKKEKVKVPAGTFETYKCSLSSEVTPKGVFKMKGDVYMWLTTDESHIPVKISGDITIGSVSAELEKSKKGGN</sequence>
<gene>
    <name evidence="1" type="ORF">BLW93_08090</name>
</gene>
<evidence type="ECO:0008006" key="3">
    <source>
        <dbReference type="Google" id="ProtNLM"/>
    </source>
</evidence>
<evidence type="ECO:0000313" key="2">
    <source>
        <dbReference type="Proteomes" id="UP000187408"/>
    </source>
</evidence>